<proteinExistence type="predicted"/>
<feature type="chain" id="PRO_5043893183" evidence="2">
    <location>
        <begin position="25"/>
        <end position="176"/>
    </location>
</feature>
<evidence type="ECO:0000313" key="4">
    <source>
        <dbReference type="Proteomes" id="UP000231791"/>
    </source>
</evidence>
<keyword evidence="2" id="KW-0732">Signal</keyword>
<feature type="region of interest" description="Disordered" evidence="1">
    <location>
        <begin position="24"/>
        <end position="106"/>
    </location>
</feature>
<dbReference type="Proteomes" id="UP000231791">
    <property type="component" value="Chromosome"/>
</dbReference>
<organism evidence="3 4">
    <name type="scientific">Streptomyces lavendulae subsp. lavendulae</name>
    <dbReference type="NCBI Taxonomy" id="58340"/>
    <lineage>
        <taxon>Bacteria</taxon>
        <taxon>Bacillati</taxon>
        <taxon>Actinomycetota</taxon>
        <taxon>Actinomycetes</taxon>
        <taxon>Kitasatosporales</taxon>
        <taxon>Streptomycetaceae</taxon>
        <taxon>Streptomyces</taxon>
    </lineage>
</organism>
<evidence type="ECO:0000313" key="3">
    <source>
        <dbReference type="EMBL" id="ATZ25169.1"/>
    </source>
</evidence>
<protein>
    <submittedName>
        <fullName evidence="3">Uncharacterized protein</fullName>
    </submittedName>
</protein>
<dbReference type="AlphaFoldDB" id="A0A2K8PEM9"/>
<feature type="compositionally biased region" description="Basic and acidic residues" evidence="1">
    <location>
        <begin position="62"/>
        <end position="79"/>
    </location>
</feature>
<name>A0A2K8PEM9_STRLA</name>
<gene>
    <name evidence="3" type="ORF">SLAV_16595</name>
</gene>
<evidence type="ECO:0000256" key="1">
    <source>
        <dbReference type="SAM" id="MobiDB-lite"/>
    </source>
</evidence>
<accession>A0A2K8PEM9</accession>
<dbReference type="GeneID" id="49384365"/>
<dbReference type="RefSeq" id="WP_051841264.1">
    <property type="nucleotide sequence ID" value="NZ_CP024985.1"/>
</dbReference>
<dbReference type="PROSITE" id="PS51257">
    <property type="entry name" value="PROKAR_LIPOPROTEIN"/>
    <property type="match status" value="1"/>
</dbReference>
<feature type="region of interest" description="Disordered" evidence="1">
    <location>
        <begin position="141"/>
        <end position="161"/>
    </location>
</feature>
<keyword evidence="4" id="KW-1185">Reference proteome</keyword>
<sequence length="176" mass="17932">MKRSLTMTTAAVLTGLTLFVTACANSGTSDGKEGKEGNGTGTGTGSASGGSGGSGGSGTGADADKALKVRKCLREHGIDAPDPEPGQDPRGMTLGGGADPQKTEEAMKACGLQAPGSGKEPTQEQKDKELRWVRCMRENGVDLKDPEYNGGAKSATEIPKGQEKAFEAAQKKCEAA</sequence>
<dbReference type="EMBL" id="CP024985">
    <property type="protein sequence ID" value="ATZ25169.1"/>
    <property type="molecule type" value="Genomic_DNA"/>
</dbReference>
<evidence type="ECO:0000256" key="2">
    <source>
        <dbReference type="SAM" id="SignalP"/>
    </source>
</evidence>
<dbReference type="KEGG" id="slx:SLAV_16595"/>
<dbReference type="OrthoDB" id="7949713at2"/>
<reference evidence="3 4" key="1">
    <citation type="submission" date="2017-11" db="EMBL/GenBank/DDBJ databases">
        <title>Complete genome sequence of Streptomyces lavendulae subsp. lavendulae CCM 3239 (formerly 'Streptomyces aureofaciens CCM 3239'), the producer of the angucycline-type antibiotic auricin.</title>
        <authorList>
            <person name="Busche T."/>
            <person name="Novakova R."/>
            <person name="Al'Dilaimi A."/>
            <person name="Homerova D."/>
            <person name="Feckova L."/>
            <person name="Rezuchova B."/>
            <person name="Mingyar E."/>
            <person name="Csolleiova D."/>
            <person name="Bekeova C."/>
            <person name="Winkler A."/>
            <person name="Sevcikova B."/>
            <person name="Kalinowski J."/>
            <person name="Kormanec J."/>
            <person name="Ruckert C."/>
        </authorList>
    </citation>
    <scope>NUCLEOTIDE SEQUENCE [LARGE SCALE GENOMIC DNA]</scope>
    <source>
        <strain evidence="3 4">CCM 3239</strain>
    </source>
</reference>
<feature type="compositionally biased region" description="Gly residues" evidence="1">
    <location>
        <begin position="37"/>
        <end position="59"/>
    </location>
</feature>
<feature type="signal peptide" evidence="2">
    <location>
        <begin position="1"/>
        <end position="24"/>
    </location>
</feature>